<evidence type="ECO:0000313" key="1">
    <source>
        <dbReference type="EMBL" id="KAF6137575.1"/>
    </source>
</evidence>
<protein>
    <submittedName>
        <fullName evidence="1">Uncharacterized protein</fullName>
    </submittedName>
</protein>
<gene>
    <name evidence="1" type="ORF">GIB67_031854</name>
</gene>
<reference evidence="1 2" key="1">
    <citation type="journal article" date="2020" name="IScience">
        <title>Genome Sequencing of the Endangered Kingdonia uniflora (Circaeasteraceae, Ranunculales) Reveals Potential Mechanisms of Evolutionary Specialization.</title>
        <authorList>
            <person name="Sun Y."/>
            <person name="Deng T."/>
            <person name="Zhang A."/>
            <person name="Moore M.J."/>
            <person name="Landis J.B."/>
            <person name="Lin N."/>
            <person name="Zhang H."/>
            <person name="Zhang X."/>
            <person name="Huang J."/>
            <person name="Zhang X."/>
            <person name="Sun H."/>
            <person name="Wang H."/>
        </authorList>
    </citation>
    <scope>NUCLEOTIDE SEQUENCE [LARGE SCALE GENOMIC DNA]</scope>
    <source>
        <strain evidence="1">TB1705</strain>
        <tissue evidence="1">Leaf</tissue>
    </source>
</reference>
<comment type="caution">
    <text evidence="1">The sequence shown here is derived from an EMBL/GenBank/DDBJ whole genome shotgun (WGS) entry which is preliminary data.</text>
</comment>
<dbReference type="Proteomes" id="UP000541444">
    <property type="component" value="Unassembled WGS sequence"/>
</dbReference>
<accession>A0A7J7L4L9</accession>
<evidence type="ECO:0000313" key="2">
    <source>
        <dbReference type="Proteomes" id="UP000541444"/>
    </source>
</evidence>
<dbReference type="EMBL" id="JACGCM010002647">
    <property type="protein sequence ID" value="KAF6137575.1"/>
    <property type="molecule type" value="Genomic_DNA"/>
</dbReference>
<keyword evidence="2" id="KW-1185">Reference proteome</keyword>
<organism evidence="1 2">
    <name type="scientific">Kingdonia uniflora</name>
    <dbReference type="NCBI Taxonomy" id="39325"/>
    <lineage>
        <taxon>Eukaryota</taxon>
        <taxon>Viridiplantae</taxon>
        <taxon>Streptophyta</taxon>
        <taxon>Embryophyta</taxon>
        <taxon>Tracheophyta</taxon>
        <taxon>Spermatophyta</taxon>
        <taxon>Magnoliopsida</taxon>
        <taxon>Ranunculales</taxon>
        <taxon>Circaeasteraceae</taxon>
        <taxon>Kingdonia</taxon>
    </lineage>
</organism>
<name>A0A7J7L4L9_9MAGN</name>
<sequence length="101" mass="11429">MKVCLRKDRHRTMTDYVINHWMYTQHHCTDAENSGILCLIGLRFPIWPCSEGRTKPLPSEALVMPLLLTILLTLKAAAIAGKGAWISRMFIYSSELSIGQP</sequence>
<dbReference type="AlphaFoldDB" id="A0A7J7L4L9"/>
<proteinExistence type="predicted"/>